<keyword evidence="4" id="KW-0732">Signal</keyword>
<comment type="similarity">
    <text evidence="2">Belongs to the tyrosinase family.</text>
</comment>
<dbReference type="InterPro" id="IPR010928">
    <property type="entry name" value="MelC1"/>
</dbReference>
<dbReference type="SUPFAM" id="SSF48056">
    <property type="entry name" value="Di-copper centre-containing domain"/>
    <property type="match status" value="1"/>
</dbReference>
<keyword evidence="5" id="KW-0560">Oxidoreductase</keyword>
<accession>A0A8A1UX83</accession>
<evidence type="ECO:0000259" key="7">
    <source>
        <dbReference type="PROSITE" id="PS00498"/>
    </source>
</evidence>
<dbReference type="Proteomes" id="UP000011074">
    <property type="component" value="Chromosome"/>
</dbReference>
<dbReference type="Gene3D" id="3.30.1880.10">
    <property type="entry name" value="protein ne1242 domain like"/>
    <property type="match status" value="1"/>
</dbReference>
<dbReference type="GO" id="GO:0042438">
    <property type="term" value="P:melanin biosynthetic process"/>
    <property type="evidence" value="ECO:0007669"/>
    <property type="project" value="InterPro"/>
</dbReference>
<reference evidence="8" key="1">
    <citation type="submission" date="2012-12" db="EMBL/GenBank/DDBJ databases">
        <authorList>
            <person name="Pethick F.E."/>
            <person name="MacFadyen A.C."/>
            <person name="Tang Z."/>
            <person name="Sangal V."/>
            <person name="Tze-Tze L."/>
            <person name="Chu J."/>
            <person name="Guo M."/>
            <person name="Kirby R."/>
            <person name="Hoskisson P.A."/>
            <person name="Herron P.R."/>
            <person name="Hunter I.S."/>
        </authorList>
    </citation>
    <scope>NUCLEOTIDE SEQUENCE</scope>
    <source>
        <strain evidence="8">ATCC 10970</strain>
    </source>
</reference>
<feature type="domain" description="Tyrosinase copper-binding" evidence="7">
    <location>
        <begin position="361"/>
        <end position="372"/>
    </location>
</feature>
<dbReference type="PANTHER" id="PTHR11474:SF126">
    <property type="entry name" value="TYROSINASE-LIKE PROTEIN TYR-1-RELATED"/>
    <property type="match status" value="1"/>
</dbReference>
<dbReference type="PANTHER" id="PTHR11474">
    <property type="entry name" value="TYROSINASE FAMILY MEMBER"/>
    <property type="match status" value="1"/>
</dbReference>
<organism evidence="8 9">
    <name type="scientific">Streptomyces rimosus subsp. rimosus (strain ATCC 10970 / DSM 40260 / JCM 4667 / NRRL 2234)</name>
    <dbReference type="NCBI Taxonomy" id="1265868"/>
    <lineage>
        <taxon>Bacteria</taxon>
        <taxon>Bacillati</taxon>
        <taxon>Actinomycetota</taxon>
        <taxon>Actinomycetes</taxon>
        <taxon>Kitasatosporales</taxon>
        <taxon>Streptomycetaceae</taxon>
        <taxon>Streptomyces</taxon>
    </lineage>
</organism>
<dbReference type="GO" id="GO:0005507">
    <property type="term" value="F:copper ion binding"/>
    <property type="evidence" value="ECO:0007669"/>
    <property type="project" value="InterPro"/>
</dbReference>
<dbReference type="InterPro" id="IPR002227">
    <property type="entry name" value="Tyrosinase_Cu-bd"/>
</dbReference>
<dbReference type="AlphaFoldDB" id="A0A8A1UX83"/>
<dbReference type="GO" id="GO:0016491">
    <property type="term" value="F:oxidoreductase activity"/>
    <property type="evidence" value="ECO:0007669"/>
    <property type="project" value="UniProtKB-KW"/>
</dbReference>
<dbReference type="InterPro" id="IPR050316">
    <property type="entry name" value="Tyrosinase/Hemocyanin"/>
</dbReference>
<dbReference type="PROSITE" id="PS00498">
    <property type="entry name" value="TYROSINASE_2"/>
    <property type="match status" value="1"/>
</dbReference>
<evidence type="ECO:0000313" key="9">
    <source>
        <dbReference type="Proteomes" id="UP000011074"/>
    </source>
</evidence>
<evidence type="ECO:0000256" key="2">
    <source>
        <dbReference type="ARBA" id="ARBA00009928"/>
    </source>
</evidence>
<reference evidence="8" key="2">
    <citation type="submission" date="2020-01" db="EMBL/GenBank/DDBJ databases">
        <authorList>
            <person name="Algora L."/>
            <person name="Schniete J.K."/>
            <person name="MacFadyen A."/>
            <person name="Hoskisson P.A."/>
            <person name="Hunter I.S."/>
            <person name="Herron P.R."/>
        </authorList>
    </citation>
    <scope>NUCLEOTIDE SEQUENCE</scope>
    <source>
        <strain evidence="8">ATCC 10970</strain>
    </source>
</reference>
<gene>
    <name evidence="8" type="ORF">SRIM_033380</name>
</gene>
<dbReference type="Pfam" id="PF06236">
    <property type="entry name" value="MelC1"/>
    <property type="match status" value="1"/>
</dbReference>
<protein>
    <submittedName>
        <fullName evidence="8">Tyrosinase family protein</fullName>
    </submittedName>
</protein>
<proteinExistence type="inferred from homology"/>
<sequence length="426" mass="48513">MRRRDVFLGATAAGAAALLPAAAGSYGPRPYTERYLGRTIRIGAGAAHGVPRVTIDDRELQLMCMGQNAYLSPLCHYGFDRTPLEAARRAVRRLHGARLLPTPPVRTWKGPVVPPGLTPPARPYIRKNHLAMTAQERRRFVHAVLETKRRGLYDAMVAVHVMVNSHDYIHRDHGRRTAHLTPSLLPWHRQFLLYFEQALRAVDPGVTLPYWDWTSDRDPHSPLWADDFLGGDGRPGDRQVTTGPFARRNGWRLGVNIRPTGHDVVWANGYYTQDDRDFLTRELRPPGTLSTARQLEAALALPVYDCPPWNHRSGATPPYRSFRNHLEGYAKFPWERTWGKLHGSAHVFVGGHMVFLASPNDPVFYLHHCFVDKIWADWQRRHPDVPHYLPLEPADGVPGLHTPLAPWHTMTPADLLDHTRFYRYDT</sequence>
<dbReference type="Gene3D" id="1.10.1280.10">
    <property type="entry name" value="Di-copper center containing domain from catechol oxidase"/>
    <property type="match status" value="1"/>
</dbReference>
<evidence type="ECO:0000256" key="4">
    <source>
        <dbReference type="ARBA" id="ARBA00022729"/>
    </source>
</evidence>
<dbReference type="RefSeq" id="WP_158182443.1">
    <property type="nucleotide sequence ID" value="NZ_CP048261.1"/>
</dbReference>
<evidence type="ECO:0000256" key="1">
    <source>
        <dbReference type="ARBA" id="ARBA00001973"/>
    </source>
</evidence>
<dbReference type="PRINTS" id="PR00092">
    <property type="entry name" value="TYROSINASE"/>
</dbReference>
<evidence type="ECO:0000256" key="6">
    <source>
        <dbReference type="ARBA" id="ARBA00023008"/>
    </source>
</evidence>
<evidence type="ECO:0000256" key="5">
    <source>
        <dbReference type="ARBA" id="ARBA00023002"/>
    </source>
</evidence>
<comment type="cofactor">
    <cofactor evidence="1">
        <name>Cu(2+)</name>
        <dbReference type="ChEBI" id="CHEBI:29036"/>
    </cofactor>
</comment>
<keyword evidence="6" id="KW-0186">Copper</keyword>
<dbReference type="GeneID" id="66858977"/>
<dbReference type="InterPro" id="IPR008922">
    <property type="entry name" value="Di-copper_centre_dom_sf"/>
</dbReference>
<dbReference type="EMBL" id="CP048261">
    <property type="protein sequence ID" value="QST84418.1"/>
    <property type="molecule type" value="Genomic_DNA"/>
</dbReference>
<evidence type="ECO:0000313" key="8">
    <source>
        <dbReference type="EMBL" id="QST84418.1"/>
    </source>
</evidence>
<reference evidence="8" key="3">
    <citation type="journal article" date="2021" name="bioRxiv">
        <title>Bilateral symmetry of linear streptomycete chromosomes.</title>
        <authorList>
            <person name="Algora-Gallardo L."/>
            <person name="Schniete J.K."/>
            <person name="Mark D.R."/>
            <person name="Hunter I.S."/>
            <person name="Herron P.R."/>
        </authorList>
    </citation>
    <scope>NUCLEOTIDE SEQUENCE</scope>
    <source>
        <strain evidence="8">ATCC 10970</strain>
    </source>
</reference>
<dbReference type="Pfam" id="PF00264">
    <property type="entry name" value="Tyrosinase"/>
    <property type="match status" value="1"/>
</dbReference>
<dbReference type="InterPro" id="IPR023199">
    <property type="entry name" value="GriE/MELC1_sf"/>
</dbReference>
<name>A0A8A1UX83_STRR1</name>
<evidence type="ECO:0000256" key="3">
    <source>
        <dbReference type="ARBA" id="ARBA00022723"/>
    </source>
</evidence>
<keyword evidence="3" id="KW-0479">Metal-binding</keyword>